<comment type="caution">
    <text evidence="3">The sequence shown here is derived from an EMBL/GenBank/DDBJ whole genome shotgun (WGS) entry which is preliminary data.</text>
</comment>
<dbReference type="InterPro" id="IPR039663">
    <property type="entry name" value="AIP/AIPL1/TTC9"/>
</dbReference>
<accession>A0AAV2PK04</accession>
<dbReference type="Proteomes" id="UP001497623">
    <property type="component" value="Unassembled WGS sequence"/>
</dbReference>
<keyword evidence="2" id="KW-0802">TPR repeat</keyword>
<evidence type="ECO:0000256" key="1">
    <source>
        <dbReference type="ARBA" id="ARBA00022737"/>
    </source>
</evidence>
<dbReference type="EMBL" id="CAXKWB010000049">
    <property type="protein sequence ID" value="CAL4058809.1"/>
    <property type="molecule type" value="Genomic_DNA"/>
</dbReference>
<dbReference type="InterPro" id="IPR019734">
    <property type="entry name" value="TPR_rpt"/>
</dbReference>
<dbReference type="PANTHER" id="PTHR11242">
    <property type="entry name" value="ARYL HYDROCARBON RECEPTOR INTERACTING PROTEIN RELATED"/>
    <property type="match status" value="1"/>
</dbReference>
<dbReference type="AlphaFoldDB" id="A0AAV2PK04"/>
<feature type="non-terminal residue" evidence="3">
    <location>
        <position position="101"/>
    </location>
</feature>
<protein>
    <recommendedName>
        <fullName evidence="5">Fkbp-type peptidyl-prolyl cis-trans isomerase</fullName>
    </recommendedName>
</protein>
<dbReference type="InterPro" id="IPR011990">
    <property type="entry name" value="TPR-like_helical_dom_sf"/>
</dbReference>
<dbReference type="PANTHER" id="PTHR11242:SF0">
    <property type="entry name" value="TPR_REGION DOMAIN-CONTAINING PROTEIN"/>
    <property type="match status" value="1"/>
</dbReference>
<dbReference type="Gene3D" id="1.25.40.10">
    <property type="entry name" value="Tetratricopeptide repeat domain"/>
    <property type="match status" value="1"/>
</dbReference>
<evidence type="ECO:0008006" key="5">
    <source>
        <dbReference type="Google" id="ProtNLM"/>
    </source>
</evidence>
<dbReference type="SMART" id="SM00028">
    <property type="entry name" value="TPR"/>
    <property type="match status" value="2"/>
</dbReference>
<keyword evidence="1" id="KW-0677">Repeat</keyword>
<evidence type="ECO:0000313" key="3">
    <source>
        <dbReference type="EMBL" id="CAL4058809.1"/>
    </source>
</evidence>
<organism evidence="3 4">
    <name type="scientific">Meganyctiphanes norvegica</name>
    <name type="common">Northern krill</name>
    <name type="synonym">Thysanopoda norvegica</name>
    <dbReference type="NCBI Taxonomy" id="48144"/>
    <lineage>
        <taxon>Eukaryota</taxon>
        <taxon>Metazoa</taxon>
        <taxon>Ecdysozoa</taxon>
        <taxon>Arthropoda</taxon>
        <taxon>Crustacea</taxon>
        <taxon>Multicrustacea</taxon>
        <taxon>Malacostraca</taxon>
        <taxon>Eumalacostraca</taxon>
        <taxon>Eucarida</taxon>
        <taxon>Euphausiacea</taxon>
        <taxon>Euphausiidae</taxon>
        <taxon>Meganyctiphanes</taxon>
    </lineage>
</organism>
<gene>
    <name evidence="3" type="ORF">MNOR_LOCUS253</name>
</gene>
<keyword evidence="4" id="KW-1185">Reference proteome</keyword>
<name>A0AAV2PK04_MEGNR</name>
<reference evidence="3 4" key="1">
    <citation type="submission" date="2024-05" db="EMBL/GenBank/DDBJ databases">
        <authorList>
            <person name="Wallberg A."/>
        </authorList>
    </citation>
    <scope>NUCLEOTIDE SEQUENCE [LARGE SCALE GENOMIC DNA]</scope>
</reference>
<evidence type="ECO:0000313" key="4">
    <source>
        <dbReference type="Proteomes" id="UP001497623"/>
    </source>
</evidence>
<feature type="non-terminal residue" evidence="3">
    <location>
        <position position="1"/>
    </location>
</feature>
<dbReference type="SUPFAM" id="SSF48452">
    <property type="entry name" value="TPR-like"/>
    <property type="match status" value="1"/>
</dbReference>
<evidence type="ECO:0000256" key="2">
    <source>
        <dbReference type="ARBA" id="ARBA00022803"/>
    </source>
</evidence>
<sequence length="101" mass="11598">REKPGDEEWEKLNELKIPLLLNYSQCQLLQGEYYPAIEHCSDVLKHNPDNVKALFRRGKAYIEVFSPAEARTDLLKAAQLDESIAPGCKKLLEKLAQMEKQ</sequence>
<proteinExistence type="predicted"/>